<dbReference type="InterPro" id="IPR027268">
    <property type="entry name" value="Peptidase_M4/M1_CTD_sf"/>
</dbReference>
<dbReference type="Proteomes" id="UP000094527">
    <property type="component" value="Unassembled WGS sequence"/>
</dbReference>
<dbReference type="GO" id="GO:0070006">
    <property type="term" value="F:metalloaminopeptidase activity"/>
    <property type="evidence" value="ECO:0007669"/>
    <property type="project" value="TreeGrafter"/>
</dbReference>
<keyword evidence="4" id="KW-0645">Protease</keyword>
<dbReference type="InterPro" id="IPR024571">
    <property type="entry name" value="ERAP1-like_C_dom"/>
</dbReference>
<dbReference type="Pfam" id="PF11838">
    <property type="entry name" value="ERAP1_C"/>
    <property type="match status" value="1"/>
</dbReference>
<protein>
    <submittedName>
        <fullName evidence="4">Aminopeptidase N</fullName>
    </submittedName>
</protein>
<dbReference type="GO" id="GO:0005615">
    <property type="term" value="C:extracellular space"/>
    <property type="evidence" value="ECO:0007669"/>
    <property type="project" value="TreeGrafter"/>
</dbReference>
<dbReference type="GO" id="GO:0006508">
    <property type="term" value="P:proteolysis"/>
    <property type="evidence" value="ECO:0007669"/>
    <property type="project" value="TreeGrafter"/>
</dbReference>
<dbReference type="EMBL" id="LJIJ01002900">
    <property type="protein sequence ID" value="ODM89112.1"/>
    <property type="molecule type" value="Genomic_DNA"/>
</dbReference>
<comment type="similarity">
    <text evidence="1">Belongs to the peptidase M1 family.</text>
</comment>
<dbReference type="Gene3D" id="2.60.40.1730">
    <property type="entry name" value="tricorn interacting facor f3 domain"/>
    <property type="match status" value="1"/>
</dbReference>
<dbReference type="InterPro" id="IPR050344">
    <property type="entry name" value="Peptidase_M1_aminopeptidases"/>
</dbReference>
<dbReference type="GO" id="GO:0042277">
    <property type="term" value="F:peptide binding"/>
    <property type="evidence" value="ECO:0007669"/>
    <property type="project" value="TreeGrafter"/>
</dbReference>
<gene>
    <name evidence="4" type="ORF">Ocin01_17570</name>
</gene>
<evidence type="ECO:0000256" key="1">
    <source>
        <dbReference type="ARBA" id="ARBA00010136"/>
    </source>
</evidence>
<feature type="chain" id="PRO_5008903589" evidence="2">
    <location>
        <begin position="21"/>
        <end position="931"/>
    </location>
</feature>
<dbReference type="SUPFAM" id="SSF55486">
    <property type="entry name" value="Metalloproteases ('zincins'), catalytic domain"/>
    <property type="match status" value="1"/>
</dbReference>
<evidence type="ECO:0000256" key="2">
    <source>
        <dbReference type="SAM" id="SignalP"/>
    </source>
</evidence>
<dbReference type="GO" id="GO:0016020">
    <property type="term" value="C:membrane"/>
    <property type="evidence" value="ECO:0007669"/>
    <property type="project" value="TreeGrafter"/>
</dbReference>
<dbReference type="Gene3D" id="1.25.50.20">
    <property type="match status" value="1"/>
</dbReference>
<name>A0A1D2M851_ORCCI</name>
<evidence type="ECO:0000313" key="4">
    <source>
        <dbReference type="EMBL" id="ODM89112.1"/>
    </source>
</evidence>
<dbReference type="STRING" id="48709.A0A1D2M851"/>
<dbReference type="GO" id="GO:0005737">
    <property type="term" value="C:cytoplasm"/>
    <property type="evidence" value="ECO:0007669"/>
    <property type="project" value="TreeGrafter"/>
</dbReference>
<keyword evidence="4" id="KW-0031">Aminopeptidase</keyword>
<keyword evidence="4" id="KW-0378">Hydrolase</keyword>
<accession>A0A1D2M851</accession>
<feature type="domain" description="ERAP1-like C-terminal" evidence="3">
    <location>
        <begin position="573"/>
        <end position="906"/>
    </location>
</feature>
<dbReference type="GO" id="GO:0043171">
    <property type="term" value="P:peptide catabolic process"/>
    <property type="evidence" value="ECO:0007669"/>
    <property type="project" value="TreeGrafter"/>
</dbReference>
<dbReference type="GO" id="GO:0008270">
    <property type="term" value="F:zinc ion binding"/>
    <property type="evidence" value="ECO:0007669"/>
    <property type="project" value="TreeGrafter"/>
</dbReference>
<proteinExistence type="inferred from homology"/>
<keyword evidence="5" id="KW-1185">Reference proteome</keyword>
<dbReference type="InterPro" id="IPR042097">
    <property type="entry name" value="Aminopeptidase_N-like_N_sf"/>
</dbReference>
<dbReference type="PANTHER" id="PTHR11533">
    <property type="entry name" value="PROTEASE M1 ZINC METALLOPROTEASE"/>
    <property type="match status" value="1"/>
</dbReference>
<evidence type="ECO:0000259" key="3">
    <source>
        <dbReference type="Pfam" id="PF11838"/>
    </source>
</evidence>
<dbReference type="Gene3D" id="2.60.40.1910">
    <property type="match status" value="1"/>
</dbReference>
<dbReference type="SUPFAM" id="SSF63737">
    <property type="entry name" value="Leukotriene A4 hydrolase N-terminal domain"/>
    <property type="match status" value="1"/>
</dbReference>
<feature type="signal peptide" evidence="2">
    <location>
        <begin position="1"/>
        <end position="20"/>
    </location>
</feature>
<keyword evidence="2" id="KW-0732">Signal</keyword>
<dbReference type="Gene3D" id="1.10.390.10">
    <property type="entry name" value="Neutral Protease Domain 2"/>
    <property type="match status" value="1"/>
</dbReference>
<comment type="caution">
    <text evidence="4">The sequence shown here is derived from an EMBL/GenBank/DDBJ whole genome shotgun (WGS) entry which is preliminary data.</text>
</comment>
<sequence length="931" mass="106956">MRHFFVPVLYFIVAVIHVDAAKDFESFISTSKKLSEEVETREFDDLQDLFFIPSHYEIEARFIFENTTNNVESANRIQSKIRIFGETQANAKWLALHALGLNLNTSSIQVLSQSGPLAIKEIDHEFTEFYSRVLIYFENEVMGATPLEISMEYNANPDKWLHVKSADNKTELLVNVLQSNYREYSSACSTMFPCFGSGVKSTFNLTIIRAMPYNSVTNGDIVSNSLSNSQIDGYAVEKYTWSTAIPPAMLTFALFSNNISCTERPFGKDEKPMRICAAKEDISKQIFGHTAYYTSQIMNFYEEYFGTSARVPKLEIFFVPGQSIKFESWGINVYGYTTEDGINLIPTAAGLTEKTNAYMIRHITQGLAKQWVGSWWDPEQEFILSESYPRYIEYLGLEVADVALADFAVSLDFLETDIIDKLSAKTQLESSNKGALLIRSFEGILNRDGVRRAVRLFLKHLWGENDETDYLDLNEMVAGNYTWSDIVKVLVGFMEKEGVPLVKLSVANQTHFAIKQETYLKNEQKEVKEEDADSDLWLLPFTYTQDSKGSEQNITWLSPQENLTFVEGYTNGLILANPTATGYHRTFYEDSILLKIQNHLESNHGSFKPLARARLVLDYFSFAEQSHYSAALNLTRYLMKEDSLVVWTAFLDKFTKIYSRFLSHPQYSKLEDFLLPKVDYQLEQIDDPSKFEEALLREKLLFVSCRLERRNKRLFKPPYCQTYSQKLYREWATNSNGVNPLDSIFPKTLRPILECAIVAFGGMEAFEFMYGKYHEMRLNGETYLGTLSSLACAQEKDVLEHLLLKTLQPNSSKGFAERDAWYLLNYLIDTPLPFGRAMMLPFLTKHFDEVVDKIGGGYSSIIPQLVRYLSEYLSTSEQRNEVETFVKMYQSKLTNSSDTSTHLNQAFEIMDANIQWMNTYGQDILNWMNQQ</sequence>
<organism evidence="4 5">
    <name type="scientific">Orchesella cincta</name>
    <name type="common">Springtail</name>
    <name type="synonym">Podura cincta</name>
    <dbReference type="NCBI Taxonomy" id="48709"/>
    <lineage>
        <taxon>Eukaryota</taxon>
        <taxon>Metazoa</taxon>
        <taxon>Ecdysozoa</taxon>
        <taxon>Arthropoda</taxon>
        <taxon>Hexapoda</taxon>
        <taxon>Collembola</taxon>
        <taxon>Entomobryomorpha</taxon>
        <taxon>Entomobryoidea</taxon>
        <taxon>Orchesellidae</taxon>
        <taxon>Orchesellinae</taxon>
        <taxon>Orchesella</taxon>
    </lineage>
</organism>
<evidence type="ECO:0000313" key="5">
    <source>
        <dbReference type="Proteomes" id="UP000094527"/>
    </source>
</evidence>
<dbReference type="PANTHER" id="PTHR11533:SF299">
    <property type="entry name" value="AMINOPEPTIDASE"/>
    <property type="match status" value="1"/>
</dbReference>
<dbReference type="AlphaFoldDB" id="A0A1D2M851"/>
<dbReference type="OrthoDB" id="8011426at2759"/>
<reference evidence="4 5" key="1">
    <citation type="journal article" date="2016" name="Genome Biol. Evol.">
        <title>Gene Family Evolution Reflects Adaptation to Soil Environmental Stressors in the Genome of the Collembolan Orchesella cincta.</title>
        <authorList>
            <person name="Faddeeva-Vakhrusheva A."/>
            <person name="Derks M.F."/>
            <person name="Anvar S.Y."/>
            <person name="Agamennone V."/>
            <person name="Suring W."/>
            <person name="Smit S."/>
            <person name="van Straalen N.M."/>
            <person name="Roelofs D."/>
        </authorList>
    </citation>
    <scope>NUCLEOTIDE SEQUENCE [LARGE SCALE GENOMIC DNA]</scope>
    <source>
        <tissue evidence="4">Mixed pool</tissue>
    </source>
</reference>